<reference evidence="1" key="2">
    <citation type="journal article" date="2023" name="IMA Fungus">
        <title>Comparative genomic study of the Penicillium genus elucidates a diverse pangenome and 15 lateral gene transfer events.</title>
        <authorList>
            <person name="Petersen C."/>
            <person name="Sorensen T."/>
            <person name="Nielsen M.R."/>
            <person name="Sondergaard T.E."/>
            <person name="Sorensen J.L."/>
            <person name="Fitzpatrick D.A."/>
            <person name="Frisvad J.C."/>
            <person name="Nielsen K.L."/>
        </authorList>
    </citation>
    <scope>NUCLEOTIDE SEQUENCE</scope>
    <source>
        <strain evidence="1">IBT 30761</strain>
    </source>
</reference>
<dbReference type="Proteomes" id="UP001149074">
    <property type="component" value="Unassembled WGS sequence"/>
</dbReference>
<organism evidence="1 2">
    <name type="scientific">Penicillium argentinense</name>
    <dbReference type="NCBI Taxonomy" id="1131581"/>
    <lineage>
        <taxon>Eukaryota</taxon>
        <taxon>Fungi</taxon>
        <taxon>Dikarya</taxon>
        <taxon>Ascomycota</taxon>
        <taxon>Pezizomycotina</taxon>
        <taxon>Eurotiomycetes</taxon>
        <taxon>Eurotiomycetidae</taxon>
        <taxon>Eurotiales</taxon>
        <taxon>Aspergillaceae</taxon>
        <taxon>Penicillium</taxon>
    </lineage>
</organism>
<name>A0A9W9FDZ4_9EURO</name>
<dbReference type="OrthoDB" id="3016366at2759"/>
<evidence type="ECO:0000313" key="1">
    <source>
        <dbReference type="EMBL" id="KAJ5098320.1"/>
    </source>
</evidence>
<dbReference type="GeneID" id="81356794"/>
<keyword evidence="2" id="KW-1185">Reference proteome</keyword>
<gene>
    <name evidence="1" type="ORF">N7532_005321</name>
</gene>
<reference evidence="1" key="1">
    <citation type="submission" date="2022-11" db="EMBL/GenBank/DDBJ databases">
        <authorList>
            <person name="Petersen C."/>
        </authorList>
    </citation>
    <scope>NUCLEOTIDE SEQUENCE</scope>
    <source>
        <strain evidence="1">IBT 30761</strain>
    </source>
</reference>
<accession>A0A9W9FDZ4</accession>
<dbReference type="RefSeq" id="XP_056473974.1">
    <property type="nucleotide sequence ID" value="XM_056617815.1"/>
</dbReference>
<dbReference type="EMBL" id="JAPQKI010000005">
    <property type="protein sequence ID" value="KAJ5098320.1"/>
    <property type="molecule type" value="Genomic_DNA"/>
</dbReference>
<comment type="caution">
    <text evidence="1">The sequence shown here is derived from an EMBL/GenBank/DDBJ whole genome shotgun (WGS) entry which is preliminary data.</text>
</comment>
<dbReference type="AlphaFoldDB" id="A0A9W9FDZ4"/>
<evidence type="ECO:0000313" key="2">
    <source>
        <dbReference type="Proteomes" id="UP001149074"/>
    </source>
</evidence>
<sequence length="108" mass="12116">MAPPDLQVNSLYILLFNRNDPPQPNDFHWGLYLHQNPVSGGTKYHIKTVGPGWIPDHGTTAAIMKEFLLVGLLRIADVPRTFIPISIGSFDRSMGISITRLRRVECGF</sequence>
<protein>
    <submittedName>
        <fullName evidence="1">Uncharacterized protein</fullName>
    </submittedName>
</protein>
<proteinExistence type="predicted"/>